<evidence type="ECO:0000256" key="2">
    <source>
        <dbReference type="ARBA" id="ARBA00022618"/>
    </source>
</evidence>
<dbReference type="Pfam" id="PF04079">
    <property type="entry name" value="SMC_ScpB"/>
    <property type="match status" value="1"/>
</dbReference>
<evidence type="ECO:0000256" key="5">
    <source>
        <dbReference type="HAMAP-Rule" id="MF_01804"/>
    </source>
</evidence>
<dbReference type="PANTHER" id="PTHR34298:SF2">
    <property type="entry name" value="SEGREGATION AND CONDENSATION PROTEIN B"/>
    <property type="match status" value="1"/>
</dbReference>
<dbReference type="Gene3D" id="1.10.10.10">
    <property type="entry name" value="Winged helix-like DNA-binding domain superfamily/Winged helix DNA-binding domain"/>
    <property type="match status" value="2"/>
</dbReference>
<comment type="subcellular location">
    <subcellularLocation>
        <location evidence="5">Cytoplasm</location>
    </subcellularLocation>
    <text evidence="5">Associated with two foci at the outer edges of the nucleoid region in young cells, and at four foci within both cell halves in older cells.</text>
</comment>
<evidence type="ECO:0000256" key="3">
    <source>
        <dbReference type="ARBA" id="ARBA00022829"/>
    </source>
</evidence>
<keyword evidence="4 5" id="KW-0131">Cell cycle</keyword>
<evidence type="ECO:0000313" key="8">
    <source>
        <dbReference type="EMBL" id="CAB3392791.1"/>
    </source>
</evidence>
<evidence type="ECO:0000313" key="7">
    <source>
        <dbReference type="EMBL" id="ATY84756.1"/>
    </source>
</evidence>
<proteinExistence type="inferred from homology"/>
<comment type="function">
    <text evidence="5">Participates in chromosomal partition during cell division. May act via the formation of a condensin-like complex containing Smc and ScpA that pull DNA away from mid-cell into both cell halves.</text>
</comment>
<reference evidence="7" key="2">
    <citation type="journal article" date="2018" name="Genome Announc.">
        <title>Complete Genome Sequence of Kyrpidia sp. Strain EA-1, a Thermophilic Knallgas Bacterium, Isolated from the Azores.</title>
        <authorList>
            <person name="Reiner J.E."/>
            <person name="Lapp C.J."/>
            <person name="Bunk B."/>
            <person name="Sproer C."/>
            <person name="Overmann J."/>
            <person name="Gescher J."/>
        </authorList>
    </citation>
    <scope>NUCLEOTIDE SEQUENCE</scope>
    <source>
        <strain evidence="7">EA-1</strain>
    </source>
</reference>
<dbReference type="GO" id="GO:0005737">
    <property type="term" value="C:cytoplasm"/>
    <property type="evidence" value="ECO:0007669"/>
    <property type="project" value="UniProtKB-SubCell"/>
</dbReference>
<dbReference type="HAMAP" id="MF_01804">
    <property type="entry name" value="ScpB"/>
    <property type="match status" value="1"/>
</dbReference>
<reference evidence="9" key="1">
    <citation type="submission" date="2017-11" db="EMBL/GenBank/DDBJ databases">
        <title>Complete Genome Sequence of Kyrpidia sp. Strain EA-1, a thermophilic, hydrogen-oxidizing Bacterium, isolated from the Azores.</title>
        <authorList>
            <person name="Reiner J.E."/>
            <person name="Lapp C.J."/>
            <person name="Bunk B."/>
            <person name="Gescher J."/>
        </authorList>
    </citation>
    <scope>NUCLEOTIDE SEQUENCE [LARGE SCALE GENOMIC DNA]</scope>
    <source>
        <strain evidence="9">EA-1</strain>
    </source>
</reference>
<dbReference type="EMBL" id="LR792683">
    <property type="protein sequence ID" value="CAB3392791.1"/>
    <property type="molecule type" value="Genomic_DNA"/>
</dbReference>
<dbReference type="Proteomes" id="UP000231932">
    <property type="component" value="Chromosome"/>
</dbReference>
<feature type="region of interest" description="Disordered" evidence="6">
    <location>
        <begin position="161"/>
        <end position="189"/>
    </location>
</feature>
<accession>A0A2K8N600</accession>
<organism evidence="7 9">
    <name type="scientific">Kyrpidia spormannii</name>
    <dbReference type="NCBI Taxonomy" id="2055160"/>
    <lineage>
        <taxon>Bacteria</taxon>
        <taxon>Bacillati</taxon>
        <taxon>Bacillota</taxon>
        <taxon>Bacilli</taxon>
        <taxon>Bacillales</taxon>
        <taxon>Alicyclobacillaceae</taxon>
        <taxon>Kyrpidia</taxon>
    </lineage>
</organism>
<reference evidence="8 10" key="3">
    <citation type="submission" date="2020-04" db="EMBL/GenBank/DDBJ databases">
        <authorList>
            <person name="Hogendoorn C."/>
        </authorList>
    </citation>
    <scope>NUCLEOTIDE SEQUENCE [LARGE SCALE GENOMIC DNA]</scope>
    <source>
        <strain evidence="8">COOX1</strain>
    </source>
</reference>
<dbReference type="GO" id="GO:0051301">
    <property type="term" value="P:cell division"/>
    <property type="evidence" value="ECO:0007669"/>
    <property type="project" value="UniProtKB-KW"/>
</dbReference>
<gene>
    <name evidence="5 7" type="primary">scpB</name>
    <name evidence="8" type="synonym">spcB</name>
    <name evidence="8" type="ORF">COOX1_1587</name>
    <name evidence="7" type="ORF">CVV65_07310</name>
</gene>
<evidence type="ECO:0000256" key="4">
    <source>
        <dbReference type="ARBA" id="ARBA00023306"/>
    </source>
</evidence>
<name>A0A2K8N600_9BACL</name>
<dbReference type="GO" id="GO:0006260">
    <property type="term" value="P:DNA replication"/>
    <property type="evidence" value="ECO:0007669"/>
    <property type="project" value="UniProtKB-UniRule"/>
</dbReference>
<dbReference type="SUPFAM" id="SSF46785">
    <property type="entry name" value="Winged helix' DNA-binding domain"/>
    <property type="match status" value="2"/>
</dbReference>
<dbReference type="NCBIfam" id="TIGR00281">
    <property type="entry name" value="SMC-Scp complex subunit ScpB"/>
    <property type="match status" value="1"/>
</dbReference>
<keyword evidence="3 5" id="KW-0159">Chromosome partition</keyword>
<keyword evidence="1 5" id="KW-0963">Cytoplasm</keyword>
<dbReference type="Proteomes" id="UP000502196">
    <property type="component" value="Chromosome"/>
</dbReference>
<dbReference type="EMBL" id="CP024955">
    <property type="protein sequence ID" value="ATY84756.1"/>
    <property type="molecule type" value="Genomic_DNA"/>
</dbReference>
<evidence type="ECO:0000313" key="9">
    <source>
        <dbReference type="Proteomes" id="UP000231932"/>
    </source>
</evidence>
<comment type="similarity">
    <text evidence="5">Belongs to the ScpB family.</text>
</comment>
<dbReference type="GO" id="GO:0051304">
    <property type="term" value="P:chromosome separation"/>
    <property type="evidence" value="ECO:0007669"/>
    <property type="project" value="InterPro"/>
</dbReference>
<keyword evidence="2 5" id="KW-0132">Cell division</keyword>
<comment type="subunit">
    <text evidence="5">Homodimer. Homodimerization may be required to stabilize the binding of ScpA to the Smc head domains. Component of a cohesin-like complex composed of ScpA, ScpB and the Smc homodimer, in which ScpA and ScpB bind to the head domain of Smc. The presence of the three proteins is required for the association of the complex with DNA.</text>
</comment>
<sequence length="189" mass="21231">MIEGLLFAAGEEGLNERQLSQYTGLSAQEVRNRCEELRKRLDEAGRGIQLRRLDDLYQLTTRPEHAPFLEQLSESPRLPPLSQAALETLAIIAYRQPVTRIDIEEIRGVKSERALATLLGRGLIRETGRADAPGRPILYGTTPYFLEYFGLQELGDLPFPELATTQEEEGFPLFAEDEESPDDPDETGT</sequence>
<dbReference type="InterPro" id="IPR036388">
    <property type="entry name" value="WH-like_DNA-bd_sf"/>
</dbReference>
<dbReference type="KEGG" id="kyr:CVV65_07310"/>
<dbReference type="PIRSF" id="PIRSF019345">
    <property type="entry name" value="ScpB"/>
    <property type="match status" value="1"/>
</dbReference>
<evidence type="ECO:0000313" key="10">
    <source>
        <dbReference type="Proteomes" id="UP000502196"/>
    </source>
</evidence>
<dbReference type="OrthoDB" id="9806226at2"/>
<evidence type="ECO:0000256" key="6">
    <source>
        <dbReference type="SAM" id="MobiDB-lite"/>
    </source>
</evidence>
<dbReference type="InterPro" id="IPR005234">
    <property type="entry name" value="ScpB_csome_segregation"/>
</dbReference>
<protein>
    <recommendedName>
        <fullName evidence="5">Segregation and condensation protein B</fullName>
    </recommendedName>
</protein>
<dbReference type="RefSeq" id="WP_100667567.1">
    <property type="nucleotide sequence ID" value="NZ_CP024955.1"/>
</dbReference>
<feature type="compositionally biased region" description="Acidic residues" evidence="6">
    <location>
        <begin position="166"/>
        <end position="189"/>
    </location>
</feature>
<dbReference type="PANTHER" id="PTHR34298">
    <property type="entry name" value="SEGREGATION AND CONDENSATION PROTEIN B"/>
    <property type="match status" value="1"/>
</dbReference>
<keyword evidence="9" id="KW-1185">Reference proteome</keyword>
<evidence type="ECO:0000256" key="1">
    <source>
        <dbReference type="ARBA" id="ARBA00022490"/>
    </source>
</evidence>
<dbReference type="InterPro" id="IPR036390">
    <property type="entry name" value="WH_DNA-bd_sf"/>
</dbReference>
<dbReference type="AlphaFoldDB" id="A0A2K8N600"/>